<proteinExistence type="predicted"/>
<dbReference type="InterPro" id="IPR040611">
    <property type="entry name" value="AlkX_C"/>
</dbReference>
<dbReference type="EMBL" id="SNYN01000001">
    <property type="protein sequence ID" value="TDQ54698.1"/>
    <property type="molecule type" value="Genomic_DNA"/>
</dbReference>
<dbReference type="PRINTS" id="PR00455">
    <property type="entry name" value="HTHTETR"/>
</dbReference>
<evidence type="ECO:0000256" key="2">
    <source>
        <dbReference type="PROSITE-ProRule" id="PRU00335"/>
    </source>
</evidence>
<reference evidence="4 5" key="1">
    <citation type="submission" date="2019-03" db="EMBL/GenBank/DDBJ databases">
        <title>Genomic Encyclopedia of Type Strains, Phase IV (KMG-IV): sequencing the most valuable type-strain genomes for metagenomic binning, comparative biology and taxonomic classification.</title>
        <authorList>
            <person name="Goeker M."/>
        </authorList>
    </citation>
    <scope>NUCLEOTIDE SEQUENCE [LARGE SCALE GENOMIC DNA]</scope>
    <source>
        <strain evidence="4 5">DSM 46770</strain>
    </source>
</reference>
<dbReference type="SUPFAM" id="SSF46689">
    <property type="entry name" value="Homeodomain-like"/>
    <property type="match status" value="1"/>
</dbReference>
<dbReference type="AlphaFoldDB" id="A0A4R6V7J7"/>
<evidence type="ECO:0000313" key="4">
    <source>
        <dbReference type="EMBL" id="TDQ54698.1"/>
    </source>
</evidence>
<accession>A0A4R6V7J7</accession>
<sequence length="192" mass="20727">MTSGRSVRERLLDSAYAEIVSGGWTRMRMADIASGAGVSRQTLYNEFGAKEGLLQAVVVRNAGVFLDRVVRILTENSAEPTLALSRAARWIFTAAREDALLRAILAGDTELLPVLTTRAQPVQDALQERVAAFLLECRPGLGERAAAIADVSVRLSVSYVLLPTDPDQAAHRTEMVVASLLHSVGSAEPSRR</sequence>
<dbReference type="PANTHER" id="PTHR30055:SF146">
    <property type="entry name" value="HTH-TYPE TRANSCRIPTIONAL DUAL REGULATOR CECR"/>
    <property type="match status" value="1"/>
</dbReference>
<dbReference type="Pfam" id="PF00440">
    <property type="entry name" value="TetR_N"/>
    <property type="match status" value="1"/>
</dbReference>
<dbReference type="PROSITE" id="PS50977">
    <property type="entry name" value="HTH_TETR_2"/>
    <property type="match status" value="1"/>
</dbReference>
<dbReference type="GO" id="GO:0003700">
    <property type="term" value="F:DNA-binding transcription factor activity"/>
    <property type="evidence" value="ECO:0007669"/>
    <property type="project" value="TreeGrafter"/>
</dbReference>
<evidence type="ECO:0000313" key="5">
    <source>
        <dbReference type="Proteomes" id="UP000295281"/>
    </source>
</evidence>
<keyword evidence="1 2" id="KW-0238">DNA-binding</keyword>
<dbReference type="InterPro" id="IPR009057">
    <property type="entry name" value="Homeodomain-like_sf"/>
</dbReference>
<organism evidence="4 5">
    <name type="scientific">Actinorugispora endophytica</name>
    <dbReference type="NCBI Taxonomy" id="1605990"/>
    <lineage>
        <taxon>Bacteria</taxon>
        <taxon>Bacillati</taxon>
        <taxon>Actinomycetota</taxon>
        <taxon>Actinomycetes</taxon>
        <taxon>Streptosporangiales</taxon>
        <taxon>Nocardiopsidaceae</taxon>
        <taxon>Actinorugispora</taxon>
    </lineage>
</organism>
<dbReference type="PANTHER" id="PTHR30055">
    <property type="entry name" value="HTH-TYPE TRANSCRIPTIONAL REGULATOR RUTR"/>
    <property type="match status" value="1"/>
</dbReference>
<dbReference type="RefSeq" id="WP_243742239.1">
    <property type="nucleotide sequence ID" value="NZ_SNYN01000001.1"/>
</dbReference>
<dbReference type="InterPro" id="IPR050109">
    <property type="entry name" value="HTH-type_TetR-like_transc_reg"/>
</dbReference>
<dbReference type="Gene3D" id="1.10.357.10">
    <property type="entry name" value="Tetracycline Repressor, domain 2"/>
    <property type="match status" value="1"/>
</dbReference>
<feature type="domain" description="HTH tetR-type" evidence="3">
    <location>
        <begin position="5"/>
        <end position="65"/>
    </location>
</feature>
<dbReference type="InterPro" id="IPR001647">
    <property type="entry name" value="HTH_TetR"/>
</dbReference>
<dbReference type="GO" id="GO:0000976">
    <property type="term" value="F:transcription cis-regulatory region binding"/>
    <property type="evidence" value="ECO:0007669"/>
    <property type="project" value="TreeGrafter"/>
</dbReference>
<feature type="DNA-binding region" description="H-T-H motif" evidence="2">
    <location>
        <begin position="28"/>
        <end position="47"/>
    </location>
</feature>
<keyword evidence="5" id="KW-1185">Reference proteome</keyword>
<comment type="caution">
    <text evidence="4">The sequence shown here is derived from an EMBL/GenBank/DDBJ whole genome shotgun (WGS) entry which is preliminary data.</text>
</comment>
<dbReference type="Pfam" id="PF18556">
    <property type="entry name" value="TetR_C_35"/>
    <property type="match status" value="1"/>
</dbReference>
<protein>
    <submittedName>
        <fullName evidence="4">TetR family transcriptional regulator</fullName>
    </submittedName>
</protein>
<gene>
    <name evidence="4" type="ORF">EV190_10111</name>
</gene>
<name>A0A4R6V7J7_9ACTN</name>
<evidence type="ECO:0000259" key="3">
    <source>
        <dbReference type="PROSITE" id="PS50977"/>
    </source>
</evidence>
<evidence type="ECO:0000256" key="1">
    <source>
        <dbReference type="ARBA" id="ARBA00023125"/>
    </source>
</evidence>
<dbReference type="Proteomes" id="UP000295281">
    <property type="component" value="Unassembled WGS sequence"/>
</dbReference>